<comment type="caution">
    <text evidence="2">The sequence shown here is derived from an EMBL/GenBank/DDBJ whole genome shotgun (WGS) entry which is preliminary data.</text>
</comment>
<dbReference type="SUPFAM" id="SSF53756">
    <property type="entry name" value="UDP-Glycosyltransferase/glycogen phosphorylase"/>
    <property type="match status" value="1"/>
</dbReference>
<accession>A0AAJ0XCG6</accession>
<feature type="domain" description="Glycosyltransferase subfamily 4-like N-terminal" evidence="1">
    <location>
        <begin position="14"/>
        <end position="176"/>
    </location>
</feature>
<sequence length="375" mass="40855">MIKQLHVISGLGTGGSEMALYRLLSSGLGHRDQVYVVSLLDAGSIGPLITGLGIHVVPLNIGSIFRLPLAILQLLQVLRSFRPDLIQGWMYHGNLIASLAAALAPGAPALVFNIRQCLYDIKAEKSTTRYVIRCNRWLSSRVGVVVYNSTLARQQHEAFGFSCTHGEVIPNGFDVAVFRPNTVRRRLARAGLDAATDELVIGHVGRLHPIKGHASFLRAAVSVLEQRQDVRFALLGRDVFPDHPLLEGIIPRGLMRYFVFLGERLDVGDWMQGMDIFCQSSQAEAFPNVLGEAMASGLPCVATAVGDAPSIVGETGILVPPQDPRALARGLLTMLDKSSSDRLALGRAARARVARCFSLSNAVARYRDLYTRLVR</sequence>
<dbReference type="Pfam" id="PF13439">
    <property type="entry name" value="Glyco_transf_4"/>
    <property type="match status" value="1"/>
</dbReference>
<evidence type="ECO:0000259" key="1">
    <source>
        <dbReference type="Pfam" id="PF13439"/>
    </source>
</evidence>
<reference evidence="2" key="1">
    <citation type="submission" date="2017-08" db="EMBL/GenBank/DDBJ databases">
        <authorList>
            <person name="Imhoff J.F."/>
            <person name="Rahn T."/>
            <person name="Kuenzel S."/>
            <person name="Neulinger S.C."/>
        </authorList>
    </citation>
    <scope>NUCLEOTIDE SEQUENCE</scope>
    <source>
        <strain evidence="2">DSM 11080</strain>
    </source>
</reference>
<dbReference type="Pfam" id="PF13692">
    <property type="entry name" value="Glyco_trans_1_4"/>
    <property type="match status" value="1"/>
</dbReference>
<evidence type="ECO:0000313" key="3">
    <source>
        <dbReference type="Proteomes" id="UP001296776"/>
    </source>
</evidence>
<dbReference type="InterPro" id="IPR028098">
    <property type="entry name" value="Glyco_trans_4-like_N"/>
</dbReference>
<organism evidence="2 3">
    <name type="scientific">Halochromatium glycolicum</name>
    <dbReference type="NCBI Taxonomy" id="85075"/>
    <lineage>
        <taxon>Bacteria</taxon>
        <taxon>Pseudomonadati</taxon>
        <taxon>Pseudomonadota</taxon>
        <taxon>Gammaproteobacteria</taxon>
        <taxon>Chromatiales</taxon>
        <taxon>Chromatiaceae</taxon>
        <taxon>Halochromatium</taxon>
    </lineage>
</organism>
<dbReference type="Gene3D" id="3.40.50.2000">
    <property type="entry name" value="Glycogen Phosphorylase B"/>
    <property type="match status" value="2"/>
</dbReference>
<keyword evidence="3" id="KW-1185">Reference proteome</keyword>
<dbReference type="GO" id="GO:0016757">
    <property type="term" value="F:glycosyltransferase activity"/>
    <property type="evidence" value="ECO:0007669"/>
    <property type="project" value="UniProtKB-ARBA"/>
</dbReference>
<gene>
    <name evidence="2" type="ORF">CKO40_20580</name>
</gene>
<evidence type="ECO:0000313" key="2">
    <source>
        <dbReference type="EMBL" id="MBK1706867.1"/>
    </source>
</evidence>
<reference evidence="2" key="2">
    <citation type="journal article" date="2020" name="Microorganisms">
        <title>Osmotic Adaptation and Compatible Solute Biosynthesis of Phototrophic Bacteria as Revealed from Genome Analyses.</title>
        <authorList>
            <person name="Imhoff J.F."/>
            <person name="Rahn T."/>
            <person name="Kunzel S."/>
            <person name="Keller A."/>
            <person name="Neulinger S.C."/>
        </authorList>
    </citation>
    <scope>NUCLEOTIDE SEQUENCE</scope>
    <source>
        <strain evidence="2">DSM 11080</strain>
    </source>
</reference>
<dbReference type="Proteomes" id="UP001296776">
    <property type="component" value="Unassembled WGS sequence"/>
</dbReference>
<dbReference type="AlphaFoldDB" id="A0AAJ0XCG6"/>
<name>A0AAJ0XCG6_9GAMM</name>
<dbReference type="EMBL" id="NRSJ01000054">
    <property type="protein sequence ID" value="MBK1706867.1"/>
    <property type="molecule type" value="Genomic_DNA"/>
</dbReference>
<dbReference type="PANTHER" id="PTHR12526">
    <property type="entry name" value="GLYCOSYLTRANSFERASE"/>
    <property type="match status" value="1"/>
</dbReference>
<protein>
    <recommendedName>
        <fullName evidence="1">Glycosyltransferase subfamily 4-like N-terminal domain-containing protein</fullName>
    </recommendedName>
</protein>
<proteinExistence type="predicted"/>